<dbReference type="OrthoDB" id="3936150at2759"/>
<feature type="transmembrane region" description="Helical" evidence="6">
    <location>
        <begin position="395"/>
        <end position="414"/>
    </location>
</feature>
<dbReference type="PANTHER" id="PTHR23502:SF21">
    <property type="entry name" value="DITYROSINE TRANSPORTER 1"/>
    <property type="match status" value="1"/>
</dbReference>
<evidence type="ECO:0000313" key="9">
    <source>
        <dbReference type="Proteomes" id="UP000799770"/>
    </source>
</evidence>
<dbReference type="GO" id="GO:0005886">
    <property type="term" value="C:plasma membrane"/>
    <property type="evidence" value="ECO:0007669"/>
    <property type="project" value="TreeGrafter"/>
</dbReference>
<feature type="transmembrane region" description="Helical" evidence="6">
    <location>
        <begin position="205"/>
        <end position="225"/>
    </location>
</feature>
<feature type="transmembrane region" description="Helical" evidence="6">
    <location>
        <begin position="426"/>
        <end position="447"/>
    </location>
</feature>
<evidence type="ECO:0000256" key="5">
    <source>
        <dbReference type="SAM" id="MobiDB-lite"/>
    </source>
</evidence>
<evidence type="ECO:0000256" key="3">
    <source>
        <dbReference type="ARBA" id="ARBA00022989"/>
    </source>
</evidence>
<evidence type="ECO:0000256" key="2">
    <source>
        <dbReference type="ARBA" id="ARBA00022692"/>
    </source>
</evidence>
<feature type="transmembrane region" description="Helical" evidence="6">
    <location>
        <begin position="49"/>
        <end position="69"/>
    </location>
</feature>
<dbReference type="InterPro" id="IPR036259">
    <property type="entry name" value="MFS_trans_sf"/>
</dbReference>
<evidence type="ECO:0000259" key="7">
    <source>
        <dbReference type="PROSITE" id="PS50850"/>
    </source>
</evidence>
<evidence type="ECO:0000256" key="4">
    <source>
        <dbReference type="ARBA" id="ARBA00023136"/>
    </source>
</evidence>
<sequence length="490" mass="52516">MYSEAGSTTEVDNISLHSLESQQPQSPSPHGPEPTVPPYSAFTPSRRRFILGVVTASGFFGTLTGAVYLPSLLLFQGVFNTSAAVINATLSAYMAVLAIAPMFGAAASDYGGRKTVYIFGLGSFLVSNILLATIPANIIALFILRIFQAFGSCIVFSVGAGTVSDITEPKARASAISIFLLGPQLGPILGPLVGGQFASLSRWRWVFGFLALTAAPVYFTILFCLPETLRSLVGNGEALAKKRWFSLPKLRQKPVEDLDGTKYPKPPRPTVRKFLQLLKYPPHLIVSVNGALQYAGIYAIYITFPKVWQKEFGFTPAEVGYAFLVPGIVLFLASLATGYLSDKLRAKMVKSSTDGKVSPERRLPVQIFGFVIAAGGKVMYGWFSQQHQSPVGGLFGSAFAAIGTAVTFVTSTSFQTECDPSQTASLVALAGLLRNVAAAISAVIMDSLVEKMGYGWCFTGLGALDVICIPGIILILVKGDKFREQLKAKM</sequence>
<feature type="domain" description="Major facilitator superfamily (MFS) profile" evidence="7">
    <location>
        <begin position="50"/>
        <end position="483"/>
    </location>
</feature>
<evidence type="ECO:0000256" key="6">
    <source>
        <dbReference type="SAM" id="Phobius"/>
    </source>
</evidence>
<feature type="transmembrane region" description="Helical" evidence="6">
    <location>
        <begin position="363"/>
        <end position="383"/>
    </location>
</feature>
<dbReference type="InterPro" id="IPR020846">
    <property type="entry name" value="MFS_dom"/>
</dbReference>
<feature type="transmembrane region" description="Helical" evidence="6">
    <location>
        <begin position="175"/>
        <end position="193"/>
    </location>
</feature>
<feature type="transmembrane region" description="Helical" evidence="6">
    <location>
        <begin position="142"/>
        <end position="163"/>
    </location>
</feature>
<feature type="region of interest" description="Disordered" evidence="5">
    <location>
        <begin position="19"/>
        <end position="38"/>
    </location>
</feature>
<dbReference type="Gene3D" id="1.20.1250.20">
    <property type="entry name" value="MFS general substrate transporter like domains"/>
    <property type="match status" value="1"/>
</dbReference>
<keyword evidence="3 6" id="KW-1133">Transmembrane helix</keyword>
<reference evidence="8" key="1">
    <citation type="journal article" date="2020" name="Stud. Mycol.">
        <title>101 Dothideomycetes genomes: a test case for predicting lifestyles and emergence of pathogens.</title>
        <authorList>
            <person name="Haridas S."/>
            <person name="Albert R."/>
            <person name="Binder M."/>
            <person name="Bloem J."/>
            <person name="Labutti K."/>
            <person name="Salamov A."/>
            <person name="Andreopoulos B."/>
            <person name="Baker S."/>
            <person name="Barry K."/>
            <person name="Bills G."/>
            <person name="Bluhm B."/>
            <person name="Cannon C."/>
            <person name="Castanera R."/>
            <person name="Culley D."/>
            <person name="Daum C."/>
            <person name="Ezra D."/>
            <person name="Gonzalez J."/>
            <person name="Henrissat B."/>
            <person name="Kuo A."/>
            <person name="Liang C."/>
            <person name="Lipzen A."/>
            <person name="Lutzoni F."/>
            <person name="Magnuson J."/>
            <person name="Mondo S."/>
            <person name="Nolan M."/>
            <person name="Ohm R."/>
            <person name="Pangilinan J."/>
            <person name="Park H.-J."/>
            <person name="Ramirez L."/>
            <person name="Alfaro M."/>
            <person name="Sun H."/>
            <person name="Tritt A."/>
            <person name="Yoshinaga Y."/>
            <person name="Zwiers L.-H."/>
            <person name="Turgeon B."/>
            <person name="Goodwin S."/>
            <person name="Spatafora J."/>
            <person name="Crous P."/>
            <person name="Grigoriev I."/>
        </authorList>
    </citation>
    <scope>NUCLEOTIDE SEQUENCE</scope>
    <source>
        <strain evidence="8">CBS 627.86</strain>
    </source>
</reference>
<dbReference type="SUPFAM" id="SSF103473">
    <property type="entry name" value="MFS general substrate transporter"/>
    <property type="match status" value="1"/>
</dbReference>
<feature type="transmembrane region" description="Helical" evidence="6">
    <location>
        <begin position="321"/>
        <end position="342"/>
    </location>
</feature>
<feature type="transmembrane region" description="Helical" evidence="6">
    <location>
        <begin position="453"/>
        <end position="477"/>
    </location>
</feature>
<evidence type="ECO:0000313" key="8">
    <source>
        <dbReference type="EMBL" id="KAF2108330.1"/>
    </source>
</evidence>
<gene>
    <name evidence="8" type="ORF">BDV96DRAFT_625022</name>
</gene>
<dbReference type="GO" id="GO:0005275">
    <property type="term" value="F:amine transmembrane transporter activity"/>
    <property type="evidence" value="ECO:0007669"/>
    <property type="project" value="TreeGrafter"/>
</dbReference>
<evidence type="ECO:0000256" key="1">
    <source>
        <dbReference type="ARBA" id="ARBA00004141"/>
    </source>
</evidence>
<dbReference type="AlphaFoldDB" id="A0A6A5YMW7"/>
<feature type="transmembrane region" description="Helical" evidence="6">
    <location>
        <begin position="116"/>
        <end position="136"/>
    </location>
</feature>
<feature type="transmembrane region" description="Helical" evidence="6">
    <location>
        <begin position="81"/>
        <end position="104"/>
    </location>
</feature>
<name>A0A6A5YMW7_9PLEO</name>
<keyword evidence="4 6" id="KW-0472">Membrane</keyword>
<feature type="transmembrane region" description="Helical" evidence="6">
    <location>
        <begin position="282"/>
        <end position="301"/>
    </location>
</feature>
<protein>
    <submittedName>
        <fullName evidence="8">Major facilitator superfamily domain-containing protein</fullName>
    </submittedName>
</protein>
<comment type="subcellular location">
    <subcellularLocation>
        <location evidence="1">Membrane</location>
        <topology evidence="1">Multi-pass membrane protein</topology>
    </subcellularLocation>
</comment>
<dbReference type="PANTHER" id="PTHR23502">
    <property type="entry name" value="MAJOR FACILITATOR SUPERFAMILY"/>
    <property type="match status" value="1"/>
</dbReference>
<dbReference type="Pfam" id="PF07690">
    <property type="entry name" value="MFS_1"/>
    <property type="match status" value="1"/>
</dbReference>
<keyword evidence="2 6" id="KW-0812">Transmembrane</keyword>
<dbReference type="EMBL" id="ML977348">
    <property type="protein sequence ID" value="KAF2108330.1"/>
    <property type="molecule type" value="Genomic_DNA"/>
</dbReference>
<organism evidence="8 9">
    <name type="scientific">Lophiotrema nucula</name>
    <dbReference type="NCBI Taxonomy" id="690887"/>
    <lineage>
        <taxon>Eukaryota</taxon>
        <taxon>Fungi</taxon>
        <taxon>Dikarya</taxon>
        <taxon>Ascomycota</taxon>
        <taxon>Pezizomycotina</taxon>
        <taxon>Dothideomycetes</taxon>
        <taxon>Pleosporomycetidae</taxon>
        <taxon>Pleosporales</taxon>
        <taxon>Lophiotremataceae</taxon>
        <taxon>Lophiotrema</taxon>
    </lineage>
</organism>
<dbReference type="PROSITE" id="PS50850">
    <property type="entry name" value="MFS"/>
    <property type="match status" value="1"/>
</dbReference>
<dbReference type="InterPro" id="IPR011701">
    <property type="entry name" value="MFS"/>
</dbReference>
<keyword evidence="9" id="KW-1185">Reference proteome</keyword>
<accession>A0A6A5YMW7</accession>
<dbReference type="Proteomes" id="UP000799770">
    <property type="component" value="Unassembled WGS sequence"/>
</dbReference>
<feature type="compositionally biased region" description="Pro residues" evidence="5">
    <location>
        <begin position="26"/>
        <end position="37"/>
    </location>
</feature>
<proteinExistence type="predicted"/>